<dbReference type="RefSeq" id="XP_030387680.1">
    <property type="nucleotide sequence ID" value="XM_030531820.1"/>
</dbReference>
<keyword evidence="1" id="KW-0812">Transmembrane</keyword>
<feature type="transmembrane region" description="Helical" evidence="1">
    <location>
        <begin position="40"/>
        <end position="60"/>
    </location>
</feature>
<accession>A0A6J2UHR7</accession>
<organism evidence="2 3">
    <name type="scientific">Drosophila lebanonensis</name>
    <name type="common">Fruit fly</name>
    <name type="synonym">Scaptodrosophila lebanonensis</name>
    <dbReference type="NCBI Taxonomy" id="7225"/>
    <lineage>
        <taxon>Eukaryota</taxon>
        <taxon>Metazoa</taxon>
        <taxon>Ecdysozoa</taxon>
        <taxon>Arthropoda</taxon>
        <taxon>Hexapoda</taxon>
        <taxon>Insecta</taxon>
        <taxon>Pterygota</taxon>
        <taxon>Neoptera</taxon>
        <taxon>Endopterygota</taxon>
        <taxon>Diptera</taxon>
        <taxon>Brachycera</taxon>
        <taxon>Muscomorpha</taxon>
        <taxon>Ephydroidea</taxon>
        <taxon>Drosophilidae</taxon>
        <taxon>Scaptodrosophila</taxon>
    </lineage>
</organism>
<evidence type="ECO:0000256" key="1">
    <source>
        <dbReference type="SAM" id="Phobius"/>
    </source>
</evidence>
<reference evidence="3" key="1">
    <citation type="submission" date="2025-08" db="UniProtKB">
        <authorList>
            <consortium name="RefSeq"/>
        </authorList>
    </citation>
    <scope>IDENTIFICATION</scope>
    <source>
        <strain evidence="3">11010-0011.00</strain>
        <tissue evidence="3">Whole body</tissue>
    </source>
</reference>
<feature type="transmembrane region" description="Helical" evidence="1">
    <location>
        <begin position="67"/>
        <end position="87"/>
    </location>
</feature>
<keyword evidence="2" id="KW-1185">Reference proteome</keyword>
<evidence type="ECO:0000313" key="2">
    <source>
        <dbReference type="Proteomes" id="UP000504634"/>
    </source>
</evidence>
<feature type="transmembrane region" description="Helical" evidence="1">
    <location>
        <begin position="99"/>
        <end position="123"/>
    </location>
</feature>
<dbReference type="GeneID" id="115634229"/>
<dbReference type="InterPro" id="IPR031720">
    <property type="entry name" value="DUF4728"/>
</dbReference>
<dbReference type="Pfam" id="PF15860">
    <property type="entry name" value="DUF4728"/>
    <property type="match status" value="1"/>
</dbReference>
<dbReference type="AlphaFoldDB" id="A0A6J2UHR7"/>
<keyword evidence="1" id="KW-1133">Transmembrane helix</keyword>
<proteinExistence type="predicted"/>
<dbReference type="Proteomes" id="UP000504634">
    <property type="component" value="Unplaced"/>
</dbReference>
<protein>
    <submittedName>
        <fullName evidence="3">Uncharacterized protein LOC115634229</fullName>
    </submittedName>
</protein>
<dbReference type="OrthoDB" id="7834397at2759"/>
<feature type="transmembrane region" description="Helical" evidence="1">
    <location>
        <begin position="12"/>
        <end position="34"/>
    </location>
</feature>
<name>A0A6J2UHR7_DROLE</name>
<sequence length="155" mass="17272">MLRKVQTKEGIITCGVASIVCSIVFISLQDGLFYTDGGDLVYHISAIEIIGGIVLIVGAVKDKYKLYFPWLITTAVFIYGLIYAGIYTATSIYDFGENMICWSVLILFSAFLGLAMYAVYIVYEQKRLANQPAFNQSDAPPVYSPTSEKTWHINI</sequence>
<evidence type="ECO:0000313" key="3">
    <source>
        <dbReference type="RefSeq" id="XP_030387680.1"/>
    </source>
</evidence>
<gene>
    <name evidence="3" type="primary">LOC115634229</name>
</gene>
<keyword evidence="1" id="KW-0472">Membrane</keyword>